<proteinExistence type="predicted"/>
<gene>
    <name evidence="2" type="ORF">A11S_1759</name>
</gene>
<dbReference type="EMBL" id="CP003538">
    <property type="protein sequence ID" value="AGH98561.1"/>
    <property type="molecule type" value="Genomic_DNA"/>
</dbReference>
<accession>M4VKF2</accession>
<sequence length="82" mass="9202">MPPHLFSKGDDTPAMTQQDIDRLFARCFSSDDGKKVLAHLQVMTFARAHGPDISDTHLRYAEGQRALVASVMRMVDRGRSSR</sequence>
<dbReference type="Pfam" id="PF25181">
    <property type="entry name" value="Phage_Bbp19"/>
    <property type="match status" value="1"/>
</dbReference>
<reference evidence="2 3" key="1">
    <citation type="journal article" date="2013" name="ISME J.">
        <title>By their genes ye shall know them: genomic signatures of predatory bacteria.</title>
        <authorList>
            <person name="Pasternak Z."/>
            <person name="Pietrokovski S."/>
            <person name="Rotem O."/>
            <person name="Gophna U."/>
            <person name="Lurie-Weinberger M.N."/>
            <person name="Jurkevitch E."/>
        </authorList>
    </citation>
    <scope>NUCLEOTIDE SEQUENCE [LARGE SCALE GENOMIC DNA]</scope>
    <source>
        <strain evidence="2">EPB</strain>
    </source>
</reference>
<evidence type="ECO:0000259" key="1">
    <source>
        <dbReference type="Pfam" id="PF25181"/>
    </source>
</evidence>
<dbReference type="InterPro" id="IPR057447">
    <property type="entry name" value="Bbp19-like_phage"/>
</dbReference>
<name>M4VKF2_9BACT</name>
<evidence type="ECO:0000313" key="2">
    <source>
        <dbReference type="EMBL" id="AGH98561.1"/>
    </source>
</evidence>
<evidence type="ECO:0000313" key="3">
    <source>
        <dbReference type="Proteomes" id="UP000011932"/>
    </source>
</evidence>
<dbReference type="STRING" id="349215.A11S_1759"/>
<dbReference type="KEGG" id="man:A11S_1759"/>
<dbReference type="AlphaFoldDB" id="M4VKF2"/>
<dbReference type="Proteomes" id="UP000011932">
    <property type="component" value="Chromosome"/>
</dbReference>
<organism evidence="2 3">
    <name type="scientific">Micavibrio aeruginosavorus EPB</name>
    <dbReference type="NCBI Taxonomy" id="349215"/>
    <lineage>
        <taxon>Bacteria</taxon>
        <taxon>Pseudomonadati</taxon>
        <taxon>Bdellovibrionota</taxon>
        <taxon>Bdellovibrionia</taxon>
        <taxon>Bdellovibrionales</taxon>
        <taxon>Pseudobdellovibrionaceae</taxon>
        <taxon>Micavibrio</taxon>
    </lineage>
</organism>
<protein>
    <recommendedName>
        <fullName evidence="1">Bbp19-like phage domain-containing protein</fullName>
    </recommendedName>
</protein>
<dbReference type="HOGENOM" id="CLU_184990_0_0_5"/>
<feature type="domain" description="Bbp19-like phage" evidence="1">
    <location>
        <begin position="24"/>
        <end position="75"/>
    </location>
</feature>